<dbReference type="GO" id="GO:0016301">
    <property type="term" value="F:kinase activity"/>
    <property type="evidence" value="ECO:0007669"/>
    <property type="project" value="UniProtKB-KW"/>
</dbReference>
<dbReference type="Proteomes" id="UP000192582">
    <property type="component" value="Unassembled WGS sequence"/>
</dbReference>
<dbReference type="OrthoDB" id="3670038at2"/>
<organism evidence="1 2">
    <name type="scientific">Deinococcus hopiensis KR-140</name>
    <dbReference type="NCBI Taxonomy" id="695939"/>
    <lineage>
        <taxon>Bacteria</taxon>
        <taxon>Thermotogati</taxon>
        <taxon>Deinococcota</taxon>
        <taxon>Deinococci</taxon>
        <taxon>Deinococcales</taxon>
        <taxon>Deinococcaceae</taxon>
        <taxon>Deinococcus</taxon>
    </lineage>
</organism>
<sequence>MDVLPLQYFAQQVLQEAVLDLKVLTDRSSRLVVHVQTHAGVWVVKADAQAGTFAPEIEALKRLEQHGFPVQRPVAWQDGPPALLLLPWTQGTEPEVGPAAQSIGALLAHLHQLPGHLPPPEGLTWAQWMRGWLQHALTYWLATGLAPAGAPTRLSRWFSRLESLLEKRGTQLILFDGRPEHFIVAPSGDVGLIDVAELRAGDGLMDLAVIGINGPGLLPGVLRGYGPLTPGEQALLKFYSLLRALAAAEWNERELGGADWQRFLEAAALLLPGEGCVGQQQDQEHAAFTAW</sequence>
<protein>
    <submittedName>
        <fullName evidence="1">Putative homoserine kinase type II (Protein kinase fold)</fullName>
    </submittedName>
</protein>
<evidence type="ECO:0000313" key="2">
    <source>
        <dbReference type="Proteomes" id="UP000192582"/>
    </source>
</evidence>
<name>A0A1W1UKU1_9DEIO</name>
<keyword evidence="1" id="KW-0808">Transferase</keyword>
<keyword evidence="1" id="KW-0418">Kinase</keyword>
<dbReference type="InterPro" id="IPR011009">
    <property type="entry name" value="Kinase-like_dom_sf"/>
</dbReference>
<dbReference type="Gene3D" id="3.90.1200.10">
    <property type="match status" value="1"/>
</dbReference>
<gene>
    <name evidence="1" type="ORF">SAMN00790413_04555</name>
</gene>
<keyword evidence="2" id="KW-1185">Reference proteome</keyword>
<reference evidence="1 2" key="1">
    <citation type="submission" date="2017-04" db="EMBL/GenBank/DDBJ databases">
        <authorList>
            <person name="Afonso C.L."/>
            <person name="Miller P.J."/>
            <person name="Scott M.A."/>
            <person name="Spackman E."/>
            <person name="Goraichik I."/>
            <person name="Dimitrov K.M."/>
            <person name="Suarez D.L."/>
            <person name="Swayne D.E."/>
        </authorList>
    </citation>
    <scope>NUCLEOTIDE SEQUENCE [LARGE SCALE GENOMIC DNA]</scope>
    <source>
        <strain evidence="1 2">KR-140</strain>
    </source>
</reference>
<dbReference type="SUPFAM" id="SSF56112">
    <property type="entry name" value="Protein kinase-like (PK-like)"/>
    <property type="match status" value="1"/>
</dbReference>
<dbReference type="RefSeq" id="WP_084045917.1">
    <property type="nucleotide sequence ID" value="NZ_FWWU01000005.1"/>
</dbReference>
<dbReference type="EMBL" id="FWWU01000005">
    <property type="protein sequence ID" value="SMB81364.1"/>
    <property type="molecule type" value="Genomic_DNA"/>
</dbReference>
<dbReference type="STRING" id="695939.SAMN00790413_04555"/>
<accession>A0A1W1UKU1</accession>
<evidence type="ECO:0000313" key="1">
    <source>
        <dbReference type="EMBL" id="SMB81364.1"/>
    </source>
</evidence>
<dbReference type="AlphaFoldDB" id="A0A1W1UKU1"/>
<proteinExistence type="predicted"/>